<evidence type="ECO:0000313" key="3">
    <source>
        <dbReference type="Proteomes" id="UP001163850"/>
    </source>
</evidence>
<name>A0AA38UM41_9AGAR</name>
<proteinExistence type="predicted"/>
<dbReference type="Proteomes" id="UP001163850">
    <property type="component" value="Unassembled WGS sequence"/>
</dbReference>
<evidence type="ECO:0000256" key="1">
    <source>
        <dbReference type="SAM" id="MobiDB-lite"/>
    </source>
</evidence>
<dbReference type="EMBL" id="MU802516">
    <property type="protein sequence ID" value="KAJ3979060.1"/>
    <property type="molecule type" value="Genomic_DNA"/>
</dbReference>
<feature type="region of interest" description="Disordered" evidence="1">
    <location>
        <begin position="1"/>
        <end position="38"/>
    </location>
</feature>
<feature type="compositionally biased region" description="Basic and acidic residues" evidence="1">
    <location>
        <begin position="171"/>
        <end position="180"/>
    </location>
</feature>
<accession>A0AA38UM41</accession>
<comment type="caution">
    <text evidence="2">The sequence shown here is derived from an EMBL/GenBank/DDBJ whole genome shotgun (WGS) entry which is preliminary data.</text>
</comment>
<feature type="compositionally biased region" description="Acidic residues" evidence="1">
    <location>
        <begin position="20"/>
        <end position="31"/>
    </location>
</feature>
<reference evidence="2" key="1">
    <citation type="submission" date="2022-08" db="EMBL/GenBank/DDBJ databases">
        <authorList>
            <consortium name="DOE Joint Genome Institute"/>
            <person name="Min B."/>
            <person name="Riley R."/>
            <person name="Sierra-Patev S."/>
            <person name="Naranjo-Ortiz M."/>
            <person name="Looney B."/>
            <person name="Konkel Z."/>
            <person name="Slot J.C."/>
            <person name="Sakamoto Y."/>
            <person name="Steenwyk J.L."/>
            <person name="Rokas A."/>
            <person name="Carro J."/>
            <person name="Camarero S."/>
            <person name="Ferreira P."/>
            <person name="Molpeceres G."/>
            <person name="Ruiz-Duenas F.J."/>
            <person name="Serrano A."/>
            <person name="Henrissat B."/>
            <person name="Drula E."/>
            <person name="Hughes K.W."/>
            <person name="Mata J.L."/>
            <person name="Ishikawa N.K."/>
            <person name="Vargas-Isla R."/>
            <person name="Ushijima S."/>
            <person name="Smith C.A."/>
            <person name="Ahrendt S."/>
            <person name="Andreopoulos W."/>
            <person name="He G."/>
            <person name="Labutti K."/>
            <person name="Lipzen A."/>
            <person name="Ng V."/>
            <person name="Sandor L."/>
            <person name="Barry K."/>
            <person name="Martinez A.T."/>
            <person name="Xiao Y."/>
            <person name="Gibbons J.G."/>
            <person name="Terashima K."/>
            <person name="Hibbett D.S."/>
            <person name="Grigoriev I.V."/>
        </authorList>
    </citation>
    <scope>NUCLEOTIDE SEQUENCE</scope>
    <source>
        <strain evidence="2">TFB7829</strain>
    </source>
</reference>
<feature type="region of interest" description="Disordered" evidence="1">
    <location>
        <begin position="171"/>
        <end position="203"/>
    </location>
</feature>
<dbReference type="AlphaFoldDB" id="A0AA38UM41"/>
<evidence type="ECO:0000313" key="2">
    <source>
        <dbReference type="EMBL" id="KAJ3979060.1"/>
    </source>
</evidence>
<sequence>MTNETTSDLRSWAASLVLDEASDDEGSPDEAEEHRKEMEDCVLLRPAGFVDAVENVAQQWLQNIFAKEKSSPNPDPSSQSSSVPSADFPQPVVDFLFETAVSEASSSSKLEARAWSLLDEYLNDSLNGDSVKVALNELHVGEAWTDMRIHIMQLEPDDPEAAQEIRDALESMKPKQDPMKLRQQQPKPDDLPPPEYESEEDEQVDVDIPTELQDLAEHLRHTLVPMFDVEDYGVYFVKCRRGQESAIVQRIQRDTRSGKTPYGIVGAFPSKLSGGVYIRSRTMLHSYVRGSTYLRTIPGFIYPRPPVISHPSGTVPAPVWDTPDLLMPVNRLVSAQSFHMPQKPFDWVVPSRGLYQGDVGCIVNAEDYQLAITTSEVSTLFQHLSKSLLLGNENFALSLNAYPNPQLRLHPLRLLLARIPLLYLRTCAHTAKVYTILNQMIAYEGFALVVLNRSQCQEAKTIPSKDLVHWLQASPSMIDGQLPLPDTMTMTVFATVMAMIFSTICLRTGRPIELRTGTPPPSTDWLHDPEVTKHLPRQQVLVALWGYSDDVEVEIRQGVQMIEAVHWIKPKNQAKRAQTISAQNLDPFLCSHAARKSFSNKLFLVCHGPHAGRLGRAVHYGVDDTVLLKPVRHECEERERARQLHFTEIAVAGPLIRAPTRSCAMVPMRADEDRAAKRDLNLMLLAYLVELHSRGYTFDADKGPCW</sequence>
<organism evidence="2 3">
    <name type="scientific">Lentinula detonsa</name>
    <dbReference type="NCBI Taxonomy" id="2804962"/>
    <lineage>
        <taxon>Eukaryota</taxon>
        <taxon>Fungi</taxon>
        <taxon>Dikarya</taxon>
        <taxon>Basidiomycota</taxon>
        <taxon>Agaricomycotina</taxon>
        <taxon>Agaricomycetes</taxon>
        <taxon>Agaricomycetidae</taxon>
        <taxon>Agaricales</taxon>
        <taxon>Marasmiineae</taxon>
        <taxon>Omphalotaceae</taxon>
        <taxon>Lentinula</taxon>
    </lineage>
</organism>
<gene>
    <name evidence="2" type="ORF">F5890DRAFT_1478837</name>
</gene>
<protein>
    <submittedName>
        <fullName evidence="2">Uncharacterized protein</fullName>
    </submittedName>
</protein>